<dbReference type="GO" id="GO:0008017">
    <property type="term" value="F:microtubule binding"/>
    <property type="evidence" value="ECO:0007669"/>
    <property type="project" value="TreeGrafter"/>
</dbReference>
<evidence type="ECO:0000256" key="5">
    <source>
        <dbReference type="SAM" id="MobiDB-lite"/>
    </source>
</evidence>
<evidence type="ECO:0000313" key="7">
    <source>
        <dbReference type="EMBL" id="KAK2571308.1"/>
    </source>
</evidence>
<evidence type="ECO:0000256" key="1">
    <source>
        <dbReference type="ARBA" id="ARBA00004245"/>
    </source>
</evidence>
<reference evidence="7" key="2">
    <citation type="journal article" date="2023" name="Science">
        <title>Genomic signatures of disease resistance in endangered staghorn corals.</title>
        <authorList>
            <person name="Vollmer S.V."/>
            <person name="Selwyn J.D."/>
            <person name="Despard B.A."/>
            <person name="Roesel C.L."/>
        </authorList>
    </citation>
    <scope>NUCLEOTIDE SEQUENCE</scope>
    <source>
        <strain evidence="7">K2</strain>
    </source>
</reference>
<dbReference type="Pfam" id="PF15259">
    <property type="entry name" value="GTSE1_N"/>
    <property type="match status" value="1"/>
</dbReference>
<feature type="domain" description="G2 and S phase-expressed protein 1 N-terminal" evidence="6">
    <location>
        <begin position="19"/>
        <end position="129"/>
    </location>
</feature>
<keyword evidence="4" id="KW-0206">Cytoskeleton</keyword>
<evidence type="ECO:0000256" key="3">
    <source>
        <dbReference type="ARBA" id="ARBA00022553"/>
    </source>
</evidence>
<dbReference type="Proteomes" id="UP001249851">
    <property type="component" value="Unassembled WGS sequence"/>
</dbReference>
<feature type="compositionally biased region" description="Polar residues" evidence="5">
    <location>
        <begin position="512"/>
        <end position="530"/>
    </location>
</feature>
<feature type="region of interest" description="Disordered" evidence="5">
    <location>
        <begin position="329"/>
        <end position="429"/>
    </location>
</feature>
<keyword evidence="2" id="KW-0963">Cytoplasm</keyword>
<comment type="caution">
    <text evidence="7">The sequence shown here is derived from an EMBL/GenBank/DDBJ whole genome shotgun (WGS) entry which is preliminary data.</text>
</comment>
<dbReference type="EMBL" id="JARQWQ010000006">
    <property type="protein sequence ID" value="KAK2571308.1"/>
    <property type="molecule type" value="Genomic_DNA"/>
</dbReference>
<evidence type="ECO:0000259" key="6">
    <source>
        <dbReference type="Pfam" id="PF15259"/>
    </source>
</evidence>
<feature type="region of interest" description="Disordered" evidence="5">
    <location>
        <begin position="260"/>
        <end position="301"/>
    </location>
</feature>
<keyword evidence="3" id="KW-0597">Phosphoprotein</keyword>
<protein>
    <submittedName>
        <fullName evidence="7">G2 and S phase-expressed protein 1</fullName>
    </submittedName>
</protein>
<feature type="region of interest" description="Disordered" evidence="5">
    <location>
        <begin position="640"/>
        <end position="689"/>
    </location>
</feature>
<dbReference type="PANTHER" id="PTHR21584">
    <property type="entry name" value="DIFFERENTIAL DISPLAY AND ACTIVATED BY P53 DDA3 /G2 S PHASE EXPRESSED 1"/>
    <property type="match status" value="1"/>
</dbReference>
<feature type="compositionally biased region" description="Polar residues" evidence="5">
    <location>
        <begin position="671"/>
        <end position="682"/>
    </location>
</feature>
<dbReference type="PANTHER" id="PTHR21584:SF9">
    <property type="entry name" value="G2 AND S PHASE-EXPRESSED PROTEIN 1 N-TERMINAL DOMAIN-CONTAINING PROTEIN"/>
    <property type="match status" value="1"/>
</dbReference>
<keyword evidence="8" id="KW-1185">Reference proteome</keyword>
<dbReference type="AlphaFoldDB" id="A0AAD9VE80"/>
<evidence type="ECO:0000256" key="2">
    <source>
        <dbReference type="ARBA" id="ARBA00022490"/>
    </source>
</evidence>
<name>A0AAD9VE80_ACRCE</name>
<feature type="region of interest" description="Disordered" evidence="5">
    <location>
        <begin position="441"/>
        <end position="550"/>
    </location>
</feature>
<organism evidence="7 8">
    <name type="scientific">Acropora cervicornis</name>
    <name type="common">Staghorn coral</name>
    <dbReference type="NCBI Taxonomy" id="6130"/>
    <lineage>
        <taxon>Eukaryota</taxon>
        <taxon>Metazoa</taxon>
        <taxon>Cnidaria</taxon>
        <taxon>Anthozoa</taxon>
        <taxon>Hexacorallia</taxon>
        <taxon>Scleractinia</taxon>
        <taxon>Astrocoeniina</taxon>
        <taxon>Acroporidae</taxon>
        <taxon>Acropora</taxon>
    </lineage>
</organism>
<dbReference type="InterPro" id="IPR032768">
    <property type="entry name" value="GTSE1_N"/>
</dbReference>
<reference evidence="7" key="1">
    <citation type="journal article" date="2023" name="G3 (Bethesda)">
        <title>Whole genome assembly and annotation of the endangered Caribbean coral Acropora cervicornis.</title>
        <authorList>
            <person name="Selwyn J.D."/>
            <person name="Vollmer S.V."/>
        </authorList>
    </citation>
    <scope>NUCLEOTIDE SEQUENCE</scope>
    <source>
        <strain evidence="7">K2</strain>
    </source>
</reference>
<evidence type="ECO:0000256" key="4">
    <source>
        <dbReference type="ARBA" id="ARBA00023212"/>
    </source>
</evidence>
<gene>
    <name evidence="7" type="ORF">P5673_003888</name>
</gene>
<accession>A0AAD9VE80</accession>
<dbReference type="GO" id="GO:0015630">
    <property type="term" value="C:microtubule cytoskeleton"/>
    <property type="evidence" value="ECO:0007669"/>
    <property type="project" value="TreeGrafter"/>
</dbReference>
<dbReference type="InterPro" id="IPR026657">
    <property type="entry name" value="DDA3/GTSE-1"/>
</dbReference>
<comment type="subcellular location">
    <subcellularLocation>
        <location evidence="1">Cytoplasm</location>
        <location evidence="1">Cytoskeleton</location>
    </subcellularLocation>
</comment>
<feature type="compositionally biased region" description="Basic and acidic residues" evidence="5">
    <location>
        <begin position="657"/>
        <end position="670"/>
    </location>
</feature>
<proteinExistence type="predicted"/>
<evidence type="ECO:0000313" key="8">
    <source>
        <dbReference type="Proteomes" id="UP001249851"/>
    </source>
</evidence>
<feature type="compositionally biased region" description="Low complexity" evidence="5">
    <location>
        <begin position="282"/>
        <end position="292"/>
    </location>
</feature>
<feature type="compositionally biased region" description="Polar residues" evidence="5">
    <location>
        <begin position="441"/>
        <end position="474"/>
    </location>
</feature>
<sequence>MAVSSCNGFSCNLQIDGSVSLIEDEKFDFDVPISPTVCDAREANNNLEDEDEVFFGPVGHKERCVTANNGLQDDDNCKPMSPLNGEQIAELFKEATAVSLFIKSQSLSKNSYQSEENEDVCSVLSETFIVVDDQNYGNVAEVPDQENNLSFPAKSEFSPEMISEDNLSQSKYSSNMVIPTTPPRILRESNYLGHSDVILPSPFKAREARPLANASKFKNSKLPQTQMTLKTRSCFNSPIKAEHVYGMMPEPAIENDKLRVPSQSGLKPPGFAVQPRRRRRTSSTSSSSSISSALSKSNPDLNETFTVLDTSASDPSLIPSACTRKVPATKASLKPLKRSSVLPKKASSVSKPKGKLQPVKALPQSGNVGVKKAPQISRSLGSTPGRKQGSQSSDQKLVRARTPVAVQRSKSYTTPVKTRFGHQKSSLESEQLNVCHDQTPNAALRSKSFTTQNTKNGSGISTAQPNKCVQNLTKEGNPEQIVTPRKRGSAKATPRKSLTAVPTPVRRRGSAVDSSATCKTEVTQVQTRSTDVPRPTTPTGGSSESKIVITPPNEVPSSVIKRKSLSVGGQKRRSLLPTPVKINKTTRSHSQKLKPSIKAFGSQGALALNISPPAERVVSRIAGVLSDSQLNAKVEPLKSTSSLADPFSPVTHLIPAHPERDNFVSRDSHDTNLIQLSPSLPSEQYREEN</sequence>